<evidence type="ECO:0000256" key="3">
    <source>
        <dbReference type="ARBA" id="ARBA00022475"/>
    </source>
</evidence>
<dbReference type="InterPro" id="IPR035906">
    <property type="entry name" value="MetI-like_sf"/>
</dbReference>
<dbReference type="AlphaFoldDB" id="A0A4Q9DIS6"/>
<feature type="transmembrane region" description="Helical" evidence="7">
    <location>
        <begin position="76"/>
        <end position="95"/>
    </location>
</feature>
<feature type="transmembrane region" description="Helical" evidence="7">
    <location>
        <begin position="141"/>
        <end position="159"/>
    </location>
</feature>
<keyword evidence="6 7" id="KW-0472">Membrane</keyword>
<evidence type="ECO:0000256" key="6">
    <source>
        <dbReference type="ARBA" id="ARBA00023136"/>
    </source>
</evidence>
<gene>
    <name evidence="9" type="ORF">EYB31_31070</name>
</gene>
<evidence type="ECO:0000259" key="8">
    <source>
        <dbReference type="PROSITE" id="PS50928"/>
    </source>
</evidence>
<feature type="transmembrane region" description="Helical" evidence="7">
    <location>
        <begin position="107"/>
        <end position="129"/>
    </location>
</feature>
<dbReference type="GO" id="GO:0005886">
    <property type="term" value="C:plasma membrane"/>
    <property type="evidence" value="ECO:0007669"/>
    <property type="project" value="UniProtKB-SubCell"/>
</dbReference>
<evidence type="ECO:0000256" key="1">
    <source>
        <dbReference type="ARBA" id="ARBA00004651"/>
    </source>
</evidence>
<keyword evidence="5 7" id="KW-1133">Transmembrane helix</keyword>
<dbReference type="PROSITE" id="PS50928">
    <property type="entry name" value="ABC_TM1"/>
    <property type="match status" value="1"/>
</dbReference>
<comment type="subcellular location">
    <subcellularLocation>
        <location evidence="1 7">Cell membrane</location>
        <topology evidence="1 7">Multi-pass membrane protein</topology>
    </subcellularLocation>
</comment>
<dbReference type="PANTHER" id="PTHR43744">
    <property type="entry name" value="ABC TRANSPORTER PERMEASE PROTEIN MG189-RELATED-RELATED"/>
    <property type="match status" value="1"/>
</dbReference>
<dbReference type="GO" id="GO:0055085">
    <property type="term" value="P:transmembrane transport"/>
    <property type="evidence" value="ECO:0007669"/>
    <property type="project" value="InterPro"/>
</dbReference>
<feature type="transmembrane region" description="Helical" evidence="7">
    <location>
        <begin position="251"/>
        <end position="270"/>
    </location>
</feature>
<organism evidence="9 10">
    <name type="scientific">Paenibacillus thalictri</name>
    <dbReference type="NCBI Taxonomy" id="2527873"/>
    <lineage>
        <taxon>Bacteria</taxon>
        <taxon>Bacillati</taxon>
        <taxon>Bacillota</taxon>
        <taxon>Bacilli</taxon>
        <taxon>Bacillales</taxon>
        <taxon>Paenibacillaceae</taxon>
        <taxon>Paenibacillus</taxon>
    </lineage>
</organism>
<dbReference type="EMBL" id="SIRE01000027">
    <property type="protein sequence ID" value="TBL71216.1"/>
    <property type="molecule type" value="Genomic_DNA"/>
</dbReference>
<name>A0A4Q9DIS6_9BACL</name>
<keyword evidence="4 7" id="KW-0812">Transmembrane</keyword>
<evidence type="ECO:0000313" key="10">
    <source>
        <dbReference type="Proteomes" id="UP000293142"/>
    </source>
</evidence>
<sequence>MNVLKNRWFDGVNTVFLLLVAVITFYPLWHELSLSFSSMEEAMKGGAFLWPRAFTTAAYHTVLGSDYIWVAYRNSVFSTVAGTLIGVLLTAMTAYPLTKQEMPAKNVILFLVLFTMLFSGGMIPTYLLVKQLGLINSLWSLILPTAISAFNVIIMLSFFRTLPAELEDSAMIDGANPLRIFFGIVMPLSKPVLATVALWEAVGIWNNYLNAVIYLNDKSKYTLPLLLRDVINGQITARMTGELTGSSVDSVVAATIIVAVVPVLCVYPYLQKYFVKGVMIGSVKS</sequence>
<evidence type="ECO:0000256" key="7">
    <source>
        <dbReference type="RuleBase" id="RU363032"/>
    </source>
</evidence>
<keyword evidence="3" id="KW-1003">Cell membrane</keyword>
<dbReference type="InterPro" id="IPR000515">
    <property type="entry name" value="MetI-like"/>
</dbReference>
<evidence type="ECO:0000256" key="2">
    <source>
        <dbReference type="ARBA" id="ARBA00022448"/>
    </source>
</evidence>
<proteinExistence type="inferred from homology"/>
<evidence type="ECO:0000256" key="4">
    <source>
        <dbReference type="ARBA" id="ARBA00022692"/>
    </source>
</evidence>
<evidence type="ECO:0000256" key="5">
    <source>
        <dbReference type="ARBA" id="ARBA00022989"/>
    </source>
</evidence>
<accession>A0A4Q9DIS6</accession>
<feature type="transmembrane region" description="Helical" evidence="7">
    <location>
        <begin position="180"/>
        <end position="199"/>
    </location>
</feature>
<reference evidence="9 10" key="1">
    <citation type="submission" date="2019-02" db="EMBL/GenBank/DDBJ databases">
        <title>Paenibacillus sp. nov., isolated from surface-sterilized tissue of Thalictrum simplex L.</title>
        <authorList>
            <person name="Tuo L."/>
        </authorList>
    </citation>
    <scope>NUCLEOTIDE SEQUENCE [LARGE SCALE GENOMIC DNA]</scope>
    <source>
        <strain evidence="9 10">N2SHLJ1</strain>
    </source>
</reference>
<dbReference type="CDD" id="cd06261">
    <property type="entry name" value="TM_PBP2"/>
    <property type="match status" value="1"/>
</dbReference>
<comment type="similarity">
    <text evidence="7">Belongs to the binding-protein-dependent transport system permease family.</text>
</comment>
<protein>
    <submittedName>
        <fullName evidence="9">Carbohydrate ABC transporter permease</fullName>
    </submittedName>
</protein>
<dbReference type="Proteomes" id="UP000293142">
    <property type="component" value="Unassembled WGS sequence"/>
</dbReference>
<keyword evidence="10" id="KW-1185">Reference proteome</keyword>
<dbReference type="SUPFAM" id="SSF161098">
    <property type="entry name" value="MetI-like"/>
    <property type="match status" value="1"/>
</dbReference>
<feature type="transmembrane region" description="Helical" evidence="7">
    <location>
        <begin position="12"/>
        <end position="29"/>
    </location>
</feature>
<keyword evidence="2 7" id="KW-0813">Transport</keyword>
<dbReference type="PANTHER" id="PTHR43744:SF9">
    <property type="entry name" value="POLYGALACTURONAN_RHAMNOGALACTURONAN TRANSPORT SYSTEM PERMEASE PROTEIN YTCP"/>
    <property type="match status" value="1"/>
</dbReference>
<feature type="domain" description="ABC transmembrane type-1" evidence="8">
    <location>
        <begin position="72"/>
        <end position="269"/>
    </location>
</feature>
<dbReference type="OrthoDB" id="9771544at2"/>
<comment type="caution">
    <text evidence="9">The sequence shown here is derived from an EMBL/GenBank/DDBJ whole genome shotgun (WGS) entry which is preliminary data.</text>
</comment>
<evidence type="ECO:0000313" key="9">
    <source>
        <dbReference type="EMBL" id="TBL71216.1"/>
    </source>
</evidence>
<dbReference type="Pfam" id="PF00528">
    <property type="entry name" value="BPD_transp_1"/>
    <property type="match status" value="1"/>
</dbReference>
<dbReference type="Gene3D" id="1.10.3720.10">
    <property type="entry name" value="MetI-like"/>
    <property type="match status" value="1"/>
</dbReference>